<accession>A0ABR4CT45</accession>
<dbReference type="EMBL" id="JAZHXI010000004">
    <property type="protein sequence ID" value="KAL2072316.1"/>
    <property type="molecule type" value="Genomic_DNA"/>
</dbReference>
<protein>
    <submittedName>
        <fullName evidence="2">Uncharacterized protein</fullName>
    </submittedName>
</protein>
<dbReference type="Proteomes" id="UP001595075">
    <property type="component" value="Unassembled WGS sequence"/>
</dbReference>
<keyword evidence="3" id="KW-1185">Reference proteome</keyword>
<organism evidence="2 3">
    <name type="scientific">Oculimacula yallundae</name>
    <dbReference type="NCBI Taxonomy" id="86028"/>
    <lineage>
        <taxon>Eukaryota</taxon>
        <taxon>Fungi</taxon>
        <taxon>Dikarya</taxon>
        <taxon>Ascomycota</taxon>
        <taxon>Pezizomycotina</taxon>
        <taxon>Leotiomycetes</taxon>
        <taxon>Helotiales</taxon>
        <taxon>Ploettnerulaceae</taxon>
        <taxon>Oculimacula</taxon>
    </lineage>
</organism>
<proteinExistence type="predicted"/>
<evidence type="ECO:0000256" key="1">
    <source>
        <dbReference type="SAM" id="MobiDB-lite"/>
    </source>
</evidence>
<evidence type="ECO:0000313" key="2">
    <source>
        <dbReference type="EMBL" id="KAL2072316.1"/>
    </source>
</evidence>
<comment type="caution">
    <text evidence="2">The sequence shown here is derived from an EMBL/GenBank/DDBJ whole genome shotgun (WGS) entry which is preliminary data.</text>
</comment>
<feature type="compositionally biased region" description="Basic and acidic residues" evidence="1">
    <location>
        <begin position="1"/>
        <end position="14"/>
    </location>
</feature>
<sequence length="315" mass="35155">MGEKPDADFAEREKKNKTRQGRAKWAVPAGIIIVTSNNVLGLDLWLLVARKKEVSVTDVTSLDQNSENEPVIILSSWIPYFRFLRRTHLPDVSGTTSHSPAKQTYLAKMWECCDTLLPGDASGSEKKRMESREGKRGEENRVVVIRIRVPVFPPARGRRSIGKIWIIALFLAHLAQQGCSARPRARARTKTAATVETKPGVRCEFSSSGTRTTNSTYLYGDGERPAFQEGFRVGRCSAAPLRSATREPDLHFSQESFATVLPVDDNRKMGKGAGQIDYICARPGEGMAWRVSRWSICDTRRWEAGYALSTPDELP</sequence>
<reference evidence="2 3" key="1">
    <citation type="journal article" date="2024" name="Commun. Biol.">
        <title>Comparative genomic analysis of thermophilic fungi reveals convergent evolutionary adaptations and gene losses.</title>
        <authorList>
            <person name="Steindorff A.S."/>
            <person name="Aguilar-Pontes M.V."/>
            <person name="Robinson A.J."/>
            <person name="Andreopoulos B."/>
            <person name="LaButti K."/>
            <person name="Kuo A."/>
            <person name="Mondo S."/>
            <person name="Riley R."/>
            <person name="Otillar R."/>
            <person name="Haridas S."/>
            <person name="Lipzen A."/>
            <person name="Grimwood J."/>
            <person name="Schmutz J."/>
            <person name="Clum A."/>
            <person name="Reid I.D."/>
            <person name="Moisan M.C."/>
            <person name="Butler G."/>
            <person name="Nguyen T.T.M."/>
            <person name="Dewar K."/>
            <person name="Conant G."/>
            <person name="Drula E."/>
            <person name="Henrissat B."/>
            <person name="Hansel C."/>
            <person name="Singer S."/>
            <person name="Hutchinson M.I."/>
            <person name="de Vries R.P."/>
            <person name="Natvig D.O."/>
            <person name="Powell A.J."/>
            <person name="Tsang A."/>
            <person name="Grigoriev I.V."/>
        </authorList>
    </citation>
    <scope>NUCLEOTIDE SEQUENCE [LARGE SCALE GENOMIC DNA]</scope>
    <source>
        <strain evidence="2 3">CBS 494.80</strain>
    </source>
</reference>
<gene>
    <name evidence="2" type="ORF">VTL71DRAFT_11659</name>
</gene>
<feature type="region of interest" description="Disordered" evidence="1">
    <location>
        <begin position="1"/>
        <end position="21"/>
    </location>
</feature>
<evidence type="ECO:0000313" key="3">
    <source>
        <dbReference type="Proteomes" id="UP001595075"/>
    </source>
</evidence>
<name>A0ABR4CT45_9HELO</name>